<dbReference type="InterPro" id="IPR012910">
    <property type="entry name" value="Plug_dom"/>
</dbReference>
<feature type="domain" description="TonB-dependent receptor plug" evidence="3">
    <location>
        <begin position="54"/>
        <end position="157"/>
    </location>
</feature>
<sequence length="963" mass="106407">MKKKKIILSAVLMSSVSLVHAQETKNKPSDTIMKKVKNVEEVVLVGYGKQKKGTVSGSIASVDKRILQDRPTTSLTASIQGALPGVTIKSSLGDVGSVPNLNVRGRSVAGNSPLYIIDGILSSAADFSRLSPADVENISILKDASAAIYGTRAGYGVVLVETKKGGGGKMSISYNMYNAYQTPTYLPKYVDAVGYMKLKNEAYYNANNNVGHFSQYKQEQIDLTAAGTDLDRYPNTDWYKETYRKMANVLNNEINVAGGDKTRYFASLGYLKQESLSPTKGMERYSFRTNTSSKLSDKLTVNSNISFIKQMINDQGGGINTIELARISPTMAVRQSNGWWGSMNAGKVDNTFANTNPVRNNIEGGDSKSNDQKFMGALSANYVPVKGLNIDAQISYSNWNYRSGSFINTLNPVYNFLTKAPISATARAVNNYQEKWETDELLNTQVLISYEKNISSHYFKVLGGASYEDYTNRTIEGKKSNIPKDGLHSLSALSTLDGTLDELKSNTQQYAFQSAFARINYNYQEKYFLEGIIRADASSRFAKENRWGYFPAVMASWRLDKENFIKSLNFINTLKLRGSYGSAGSINTIGYYDSQTYMNNGSSVLGNAIVGIVVPGRLGFSDIGWEKIVAKNIGLDGSLFSNTFTFSVDLYNRLTKGALMKNQLPYETGVLIDSDPDKNETPPINAGDVQNKGIEVTLGYNKNFENGDFYINANFAKNQNNILSLVNSKPLYNDYWIAQVGGSIGDFYGYKTAGLLTQEDINNNYPKLYSSSQPGDIKYVDINGDGVVNENDRTVIGNDVPSFTYGLSIGGRYKNFDLSVVGQGVANVQVYLDKESSQAFFNGAGVKQYVLDNRWTPENPNPNALYHRVLPAGGGTQNIGVTSDFWLFNASYFRIKSVTLGYSLPQEVVNRIGLKKFRIYTNLENYFTLRGDKRVKDFDPEMASARATYPNLKTVSFGINATF</sequence>
<evidence type="ECO:0000259" key="3">
    <source>
        <dbReference type="Pfam" id="PF07715"/>
    </source>
</evidence>
<accession>A0ABU1E453</accession>
<dbReference type="Gene3D" id="2.170.130.10">
    <property type="entry name" value="TonB-dependent receptor, plug domain"/>
    <property type="match status" value="1"/>
</dbReference>
<gene>
    <name evidence="4" type="ORF">REB14_10410</name>
</gene>
<feature type="chain" id="PRO_5045726624" evidence="2">
    <location>
        <begin position="22"/>
        <end position="963"/>
    </location>
</feature>
<evidence type="ECO:0000256" key="2">
    <source>
        <dbReference type="SAM" id="SignalP"/>
    </source>
</evidence>
<dbReference type="SUPFAM" id="SSF56935">
    <property type="entry name" value="Porins"/>
    <property type="match status" value="1"/>
</dbReference>
<protein>
    <submittedName>
        <fullName evidence="4">SusC/RagA family TonB-linked outer membrane protein</fullName>
    </submittedName>
</protein>
<dbReference type="Proteomes" id="UP001260959">
    <property type="component" value="Unassembled WGS sequence"/>
</dbReference>
<keyword evidence="1" id="KW-0813">Transport</keyword>
<comment type="caution">
    <text evidence="4">The sequence shown here is derived from an EMBL/GenBank/DDBJ whole genome shotgun (WGS) entry which is preliminary data.</text>
</comment>
<dbReference type="Pfam" id="PF07715">
    <property type="entry name" value="Plug"/>
    <property type="match status" value="1"/>
</dbReference>
<evidence type="ECO:0000256" key="1">
    <source>
        <dbReference type="PROSITE-ProRule" id="PRU01360"/>
    </source>
</evidence>
<keyword evidence="1" id="KW-0472">Membrane</keyword>
<comment type="similarity">
    <text evidence="1">Belongs to the TonB-dependent receptor family.</text>
</comment>
<dbReference type="RefSeq" id="WP_309522124.1">
    <property type="nucleotide sequence ID" value="NZ_JAVIXS010000006.1"/>
</dbReference>
<feature type="signal peptide" evidence="2">
    <location>
        <begin position="1"/>
        <end position="21"/>
    </location>
</feature>
<proteinExistence type="inferred from homology"/>
<dbReference type="EMBL" id="JAVIXS010000006">
    <property type="protein sequence ID" value="MDR4952587.1"/>
    <property type="molecule type" value="Genomic_DNA"/>
</dbReference>
<reference evidence="4 5" key="1">
    <citation type="submission" date="2023-08" db="EMBL/GenBank/DDBJ databases">
        <authorList>
            <person name="Maltman C."/>
        </authorList>
    </citation>
    <scope>NUCLEOTIDE SEQUENCE [LARGE SCALE GENOMIC DNA]</scope>
    <source>
        <strain evidence="4 5">ES2</strain>
    </source>
</reference>
<comment type="subcellular location">
    <subcellularLocation>
        <location evidence="1">Cell outer membrane</location>
        <topology evidence="1">Multi-pass membrane protein</topology>
    </subcellularLocation>
</comment>
<dbReference type="InterPro" id="IPR023997">
    <property type="entry name" value="TonB-dep_OMP_SusC/RagA_CS"/>
</dbReference>
<evidence type="ECO:0000313" key="5">
    <source>
        <dbReference type="Proteomes" id="UP001260959"/>
    </source>
</evidence>
<keyword evidence="1" id="KW-0998">Cell outer membrane</keyword>
<dbReference type="NCBIfam" id="TIGR04057">
    <property type="entry name" value="SusC_RagA_signa"/>
    <property type="match status" value="1"/>
</dbReference>
<keyword evidence="5" id="KW-1185">Reference proteome</keyword>
<dbReference type="InterPro" id="IPR039426">
    <property type="entry name" value="TonB-dep_rcpt-like"/>
</dbReference>
<name>A0ABU1E453_9FLAO</name>
<dbReference type="InterPro" id="IPR037066">
    <property type="entry name" value="Plug_dom_sf"/>
</dbReference>
<keyword evidence="1" id="KW-0812">Transmembrane</keyword>
<keyword evidence="1" id="KW-1134">Transmembrane beta strand</keyword>
<evidence type="ECO:0000313" key="4">
    <source>
        <dbReference type="EMBL" id="MDR4952587.1"/>
    </source>
</evidence>
<organism evidence="4 5">
    <name type="scientific">Chryseobacterium metallicongregator</name>
    <dbReference type="NCBI Taxonomy" id="3073042"/>
    <lineage>
        <taxon>Bacteria</taxon>
        <taxon>Pseudomonadati</taxon>
        <taxon>Bacteroidota</taxon>
        <taxon>Flavobacteriia</taxon>
        <taxon>Flavobacteriales</taxon>
        <taxon>Weeksellaceae</taxon>
        <taxon>Chryseobacterium group</taxon>
        <taxon>Chryseobacterium</taxon>
    </lineage>
</organism>
<dbReference type="InterPro" id="IPR023996">
    <property type="entry name" value="TonB-dep_OMP_SusC/RagA"/>
</dbReference>
<dbReference type="PROSITE" id="PS52016">
    <property type="entry name" value="TONB_DEPENDENT_REC_3"/>
    <property type="match status" value="1"/>
</dbReference>
<keyword evidence="2" id="KW-0732">Signal</keyword>
<dbReference type="NCBIfam" id="TIGR04056">
    <property type="entry name" value="OMP_RagA_SusC"/>
    <property type="match status" value="1"/>
</dbReference>